<organism evidence="1 2">
    <name type="scientific">Bradyrhizobium rifense</name>
    <dbReference type="NCBI Taxonomy" id="515499"/>
    <lineage>
        <taxon>Bacteria</taxon>
        <taxon>Pseudomonadati</taxon>
        <taxon>Pseudomonadota</taxon>
        <taxon>Alphaproteobacteria</taxon>
        <taxon>Hyphomicrobiales</taxon>
        <taxon>Nitrobacteraceae</taxon>
        <taxon>Bradyrhizobium</taxon>
    </lineage>
</organism>
<comment type="caution">
    <text evidence="1">The sequence shown here is derived from an EMBL/GenBank/DDBJ whole genome shotgun (WGS) entry which is preliminary data.</text>
</comment>
<proteinExistence type="predicted"/>
<dbReference type="SUPFAM" id="SSF54909">
    <property type="entry name" value="Dimeric alpha+beta barrel"/>
    <property type="match status" value="1"/>
</dbReference>
<dbReference type="Proteomes" id="UP000324758">
    <property type="component" value="Unassembled WGS sequence"/>
</dbReference>
<dbReference type="EMBL" id="VSSS01000017">
    <property type="protein sequence ID" value="TYL96800.1"/>
    <property type="molecule type" value="Genomic_DNA"/>
</dbReference>
<reference evidence="1 2" key="1">
    <citation type="submission" date="2019-08" db="EMBL/GenBank/DDBJ databases">
        <title>Bradyrhizobium hipponensis sp. nov., a rhizobium isolated from a Lupinus angustifolius root nodule in Tunisia.</title>
        <authorList>
            <person name="Off K."/>
            <person name="Rejili M."/>
            <person name="Mars M."/>
            <person name="Brachmann A."/>
            <person name="Marin M."/>
        </authorList>
    </citation>
    <scope>NUCLEOTIDE SEQUENCE [LARGE SCALE GENOMIC DNA]</scope>
    <source>
        <strain evidence="1 2">CTAW71</strain>
    </source>
</reference>
<dbReference type="OrthoDB" id="3034735at2"/>
<accession>A0A5D3KKZ8</accession>
<dbReference type="InterPro" id="IPR011008">
    <property type="entry name" value="Dimeric_a/b-barrel"/>
</dbReference>
<dbReference type="AlphaFoldDB" id="A0A5D3KKZ8"/>
<name>A0A5D3KKZ8_9BRAD</name>
<evidence type="ECO:0008006" key="3">
    <source>
        <dbReference type="Google" id="ProtNLM"/>
    </source>
</evidence>
<gene>
    <name evidence="1" type="ORF">FXB40_10845</name>
</gene>
<sequence>MRNGPMPDEAAFIHIVRVDIDPEHEAAFNAWYEQRHFPDLLACPGWLSAKRFVSVGDGPKYAAMYEVAGRWAFETPEFLKVKGFGPFESLVKNFMRIQLKPLSGST</sequence>
<keyword evidence="2" id="KW-1185">Reference proteome</keyword>
<protein>
    <recommendedName>
        <fullName evidence="3">DUF4286 family protein</fullName>
    </recommendedName>
</protein>
<evidence type="ECO:0000313" key="2">
    <source>
        <dbReference type="Proteomes" id="UP000324758"/>
    </source>
</evidence>
<evidence type="ECO:0000313" key="1">
    <source>
        <dbReference type="EMBL" id="TYL96800.1"/>
    </source>
</evidence>